<evidence type="ECO:0000313" key="2">
    <source>
        <dbReference type="Proteomes" id="UP000032360"/>
    </source>
</evidence>
<dbReference type="EMBL" id="JXYS01000077">
    <property type="protein sequence ID" value="KJF16682.1"/>
    <property type="molecule type" value="Genomic_DNA"/>
</dbReference>
<organism evidence="1 2">
    <name type="scientific">Acidithrix ferrooxidans</name>
    <dbReference type="NCBI Taxonomy" id="1280514"/>
    <lineage>
        <taxon>Bacteria</taxon>
        <taxon>Bacillati</taxon>
        <taxon>Actinomycetota</taxon>
        <taxon>Acidimicrobiia</taxon>
        <taxon>Acidimicrobiales</taxon>
        <taxon>Acidimicrobiaceae</taxon>
        <taxon>Acidithrix</taxon>
    </lineage>
</organism>
<comment type="caution">
    <text evidence="1">The sequence shown here is derived from an EMBL/GenBank/DDBJ whole genome shotgun (WGS) entry which is preliminary data.</text>
</comment>
<accession>A0A0D8HFV6</accession>
<dbReference type="STRING" id="1280514.AXFE_24570"/>
<dbReference type="AlphaFoldDB" id="A0A0D8HFV6"/>
<proteinExistence type="predicted"/>
<sequence length="220" mass="25040">MFKTPISKNTTSVKKTDATLERSHLFGTLFNQCALLNPRALGLSQNMEWSHLDALPPHYCKWYKIESKITSTKSQDYVLDVKFIPQVDYDYSKATVTRSAHPTCETTDRANWAGQNFRVVQFANILCLWLSDPHPHQWHDQGHPTKELDLITIDLAADLSPGLERRLEIIPRSTNRPMSNYPAVQSRKFPKKSKPHGTVEGVIYFAPTHLGVPIRTSLTI</sequence>
<reference evidence="1 2" key="1">
    <citation type="submission" date="2015-01" db="EMBL/GenBank/DDBJ databases">
        <title>Draft genome of the acidophilic iron oxidizer Acidithrix ferrooxidans strain Py-F3.</title>
        <authorList>
            <person name="Poehlein A."/>
            <person name="Eisen S."/>
            <person name="Schloemann M."/>
            <person name="Johnson B.D."/>
            <person name="Daniel R."/>
            <person name="Muehling M."/>
        </authorList>
    </citation>
    <scope>NUCLEOTIDE SEQUENCE [LARGE SCALE GENOMIC DNA]</scope>
    <source>
        <strain evidence="1 2">Py-F3</strain>
    </source>
</reference>
<name>A0A0D8HFV6_9ACTN</name>
<gene>
    <name evidence="1" type="ORF">AXFE_24570</name>
</gene>
<keyword evidence="2" id="KW-1185">Reference proteome</keyword>
<evidence type="ECO:0000313" key="1">
    <source>
        <dbReference type="EMBL" id="KJF16682.1"/>
    </source>
</evidence>
<protein>
    <submittedName>
        <fullName evidence="1">Uncharacterized protein</fullName>
    </submittedName>
</protein>
<dbReference type="Proteomes" id="UP000032360">
    <property type="component" value="Unassembled WGS sequence"/>
</dbReference>